<feature type="binding site" evidence="6">
    <location>
        <position position="78"/>
    </location>
    <ligand>
        <name>S-adenosyl-L-methionine</name>
        <dbReference type="ChEBI" id="CHEBI:59789"/>
    </ligand>
</feature>
<dbReference type="InterPro" id="IPR029063">
    <property type="entry name" value="SAM-dependent_MTases_sf"/>
</dbReference>
<comment type="function">
    <text evidence="6">Specifically methylates the N4 position of cytidine in position 1402 (C1402) of 16S rRNA.</text>
</comment>
<reference evidence="8" key="1">
    <citation type="submission" date="2017-09" db="EMBL/GenBank/DDBJ databases">
        <title>Depth-based differentiation of microbial function through sediment-hosted aquifers and enrichment of novel symbionts in the deep terrestrial subsurface.</title>
        <authorList>
            <person name="Probst A.J."/>
            <person name="Ladd B."/>
            <person name="Jarett J.K."/>
            <person name="Geller-Mcgrath D.E."/>
            <person name="Sieber C.M.K."/>
            <person name="Emerson J.B."/>
            <person name="Anantharaman K."/>
            <person name="Thomas B.C."/>
            <person name="Malmstrom R."/>
            <person name="Stieglmeier M."/>
            <person name="Klingl A."/>
            <person name="Woyke T."/>
            <person name="Ryan C.M."/>
            <person name="Banfield J.F."/>
        </authorList>
    </citation>
    <scope>NUCLEOTIDE SEQUENCE [LARGE SCALE GENOMIC DNA]</scope>
</reference>
<organism evidence="7 8">
    <name type="scientific">Candidatus Magasanikbacteria bacterium CG_4_10_14_0_2_um_filter_33_14</name>
    <dbReference type="NCBI Taxonomy" id="1974636"/>
    <lineage>
        <taxon>Bacteria</taxon>
        <taxon>Candidatus Magasanikiibacteriota</taxon>
    </lineage>
</organism>
<keyword evidence="4 6" id="KW-0808">Transferase</keyword>
<gene>
    <name evidence="6" type="primary">rsmH</name>
    <name evidence="7" type="ORF">COX80_04925</name>
</gene>
<dbReference type="PANTHER" id="PTHR11265">
    <property type="entry name" value="S-ADENOSYL-METHYLTRANSFERASE MRAW"/>
    <property type="match status" value="1"/>
</dbReference>
<feature type="binding site" evidence="6">
    <location>
        <position position="51"/>
    </location>
    <ligand>
        <name>S-adenosyl-L-methionine</name>
        <dbReference type="ChEBI" id="CHEBI:59789"/>
    </ligand>
</feature>
<keyword evidence="3 6" id="KW-0489">Methyltransferase</keyword>
<proteinExistence type="inferred from homology"/>
<comment type="subcellular location">
    <subcellularLocation>
        <location evidence="6">Cytoplasm</location>
    </subcellularLocation>
</comment>
<keyword evidence="2 6" id="KW-0698">rRNA processing</keyword>
<comment type="similarity">
    <text evidence="1 6">Belongs to the methyltransferase superfamily. RsmH family.</text>
</comment>
<evidence type="ECO:0000313" key="7">
    <source>
        <dbReference type="EMBL" id="PIZ95277.1"/>
    </source>
</evidence>
<feature type="binding site" evidence="6">
    <location>
        <position position="106"/>
    </location>
    <ligand>
        <name>S-adenosyl-L-methionine</name>
        <dbReference type="ChEBI" id="CHEBI:59789"/>
    </ligand>
</feature>
<name>A0A2M7V8Y6_9BACT</name>
<protein>
    <recommendedName>
        <fullName evidence="6">Ribosomal RNA small subunit methyltransferase H</fullName>
        <ecNumber evidence="6">2.1.1.199</ecNumber>
    </recommendedName>
    <alternativeName>
        <fullName evidence="6">16S rRNA m(4)C1402 methyltransferase</fullName>
    </alternativeName>
    <alternativeName>
        <fullName evidence="6">rRNA (cytosine-N(4)-)-methyltransferase RsmH</fullName>
    </alternativeName>
</protein>
<sequence>MRHVPVLLQEVLEALNLEAGKNIIDCTLGDAGHAEKILELTSPDGKLLGIDADAEAILRTKQFLYKFDERVVFARDNFENLRNIVKENKFDNVDGILMDYGWSSPQFEERGRGFSFLKTDEPLDMRYDTYLKCMHEAVSPPLTPDGRPIYGPCSAAELIDHKDVEGLSEMFRKYGEENLSKEIAEAIVEKRQAFPIETVGDLVDVILDVYRKKLKIPTESGQAEQRIPWVGGLHPATKVFQALRIAVNDELGVIERVLPQAIEVLKSGGRLAVITFHSIEDSIVKHYFKSQNNKTIKIITKKPVICSEEEREQNPRARSAKLRVIEKI</sequence>
<dbReference type="GO" id="GO:0005737">
    <property type="term" value="C:cytoplasm"/>
    <property type="evidence" value="ECO:0007669"/>
    <property type="project" value="UniProtKB-SubCell"/>
</dbReference>
<evidence type="ECO:0000256" key="6">
    <source>
        <dbReference type="HAMAP-Rule" id="MF_01007"/>
    </source>
</evidence>
<dbReference type="Proteomes" id="UP000231453">
    <property type="component" value="Unassembled WGS sequence"/>
</dbReference>
<dbReference type="PIRSF" id="PIRSF004486">
    <property type="entry name" value="MraW"/>
    <property type="match status" value="1"/>
</dbReference>
<dbReference type="Gene3D" id="3.40.50.150">
    <property type="entry name" value="Vaccinia Virus protein VP39"/>
    <property type="match status" value="1"/>
</dbReference>
<dbReference type="AlphaFoldDB" id="A0A2M7V8Y6"/>
<dbReference type="EC" id="2.1.1.199" evidence="6"/>
<dbReference type="Gene3D" id="1.10.150.170">
    <property type="entry name" value="Putative methyltransferase TM0872, insert domain"/>
    <property type="match status" value="1"/>
</dbReference>
<dbReference type="PANTHER" id="PTHR11265:SF0">
    <property type="entry name" value="12S RRNA N4-METHYLCYTIDINE METHYLTRANSFERASE"/>
    <property type="match status" value="1"/>
</dbReference>
<dbReference type="NCBIfam" id="TIGR00006">
    <property type="entry name" value="16S rRNA (cytosine(1402)-N(4))-methyltransferase RsmH"/>
    <property type="match status" value="1"/>
</dbReference>
<feature type="binding site" evidence="6">
    <location>
        <begin position="31"/>
        <end position="33"/>
    </location>
    <ligand>
        <name>S-adenosyl-L-methionine</name>
        <dbReference type="ChEBI" id="CHEBI:59789"/>
    </ligand>
</feature>
<comment type="catalytic activity">
    <reaction evidence="6">
        <text>cytidine(1402) in 16S rRNA + S-adenosyl-L-methionine = N(4)-methylcytidine(1402) in 16S rRNA + S-adenosyl-L-homocysteine + H(+)</text>
        <dbReference type="Rhea" id="RHEA:42928"/>
        <dbReference type="Rhea" id="RHEA-COMP:10286"/>
        <dbReference type="Rhea" id="RHEA-COMP:10287"/>
        <dbReference type="ChEBI" id="CHEBI:15378"/>
        <dbReference type="ChEBI" id="CHEBI:57856"/>
        <dbReference type="ChEBI" id="CHEBI:59789"/>
        <dbReference type="ChEBI" id="CHEBI:74506"/>
        <dbReference type="ChEBI" id="CHEBI:82748"/>
        <dbReference type="EC" id="2.1.1.199"/>
    </reaction>
</comment>
<evidence type="ECO:0000256" key="5">
    <source>
        <dbReference type="ARBA" id="ARBA00022691"/>
    </source>
</evidence>
<keyword evidence="5 6" id="KW-0949">S-adenosyl-L-methionine</keyword>
<comment type="caution">
    <text evidence="7">The sequence shown here is derived from an EMBL/GenBank/DDBJ whole genome shotgun (WGS) entry which is preliminary data.</text>
</comment>
<dbReference type="GO" id="GO:0070475">
    <property type="term" value="P:rRNA base methylation"/>
    <property type="evidence" value="ECO:0007669"/>
    <property type="project" value="UniProtKB-UniRule"/>
</dbReference>
<dbReference type="GO" id="GO:0071424">
    <property type="term" value="F:rRNA (cytosine-N4-)-methyltransferase activity"/>
    <property type="evidence" value="ECO:0007669"/>
    <property type="project" value="UniProtKB-UniRule"/>
</dbReference>
<dbReference type="SUPFAM" id="SSF81799">
    <property type="entry name" value="Putative methyltransferase TM0872, insert domain"/>
    <property type="match status" value="1"/>
</dbReference>
<dbReference type="InterPro" id="IPR002903">
    <property type="entry name" value="RsmH"/>
</dbReference>
<dbReference type="EMBL" id="PFPL01000059">
    <property type="protein sequence ID" value="PIZ95277.1"/>
    <property type="molecule type" value="Genomic_DNA"/>
</dbReference>
<dbReference type="SUPFAM" id="SSF53335">
    <property type="entry name" value="S-adenosyl-L-methionine-dependent methyltransferases"/>
    <property type="match status" value="1"/>
</dbReference>
<evidence type="ECO:0000256" key="1">
    <source>
        <dbReference type="ARBA" id="ARBA00010396"/>
    </source>
</evidence>
<evidence type="ECO:0000256" key="2">
    <source>
        <dbReference type="ARBA" id="ARBA00022552"/>
    </source>
</evidence>
<dbReference type="InterPro" id="IPR023397">
    <property type="entry name" value="SAM-dep_MeTrfase_MraW_recog"/>
</dbReference>
<evidence type="ECO:0000256" key="4">
    <source>
        <dbReference type="ARBA" id="ARBA00022679"/>
    </source>
</evidence>
<evidence type="ECO:0000313" key="8">
    <source>
        <dbReference type="Proteomes" id="UP000231453"/>
    </source>
</evidence>
<dbReference type="HAMAP" id="MF_01007">
    <property type="entry name" value="16SrRNA_methyltr_H"/>
    <property type="match status" value="1"/>
</dbReference>
<evidence type="ECO:0000256" key="3">
    <source>
        <dbReference type="ARBA" id="ARBA00022603"/>
    </source>
</evidence>
<dbReference type="Pfam" id="PF01795">
    <property type="entry name" value="Methyltransf_5"/>
    <property type="match status" value="2"/>
</dbReference>
<keyword evidence="6" id="KW-0963">Cytoplasm</keyword>
<accession>A0A2M7V8Y6</accession>
<feature type="binding site" evidence="6">
    <location>
        <position position="99"/>
    </location>
    <ligand>
        <name>S-adenosyl-L-methionine</name>
        <dbReference type="ChEBI" id="CHEBI:59789"/>
    </ligand>
</feature>